<protein>
    <recommendedName>
        <fullName evidence="3">DUF5673 domain-containing protein</fullName>
    </recommendedName>
</protein>
<keyword evidence="2" id="KW-1185">Reference proteome</keyword>
<proteinExistence type="predicted"/>
<evidence type="ECO:0000313" key="1">
    <source>
        <dbReference type="EMBL" id="SEN40048.1"/>
    </source>
</evidence>
<evidence type="ECO:0000313" key="2">
    <source>
        <dbReference type="Proteomes" id="UP000198553"/>
    </source>
</evidence>
<dbReference type="Proteomes" id="UP000198553">
    <property type="component" value="Unassembled WGS sequence"/>
</dbReference>
<reference evidence="2" key="1">
    <citation type="submission" date="2016-10" db="EMBL/GenBank/DDBJ databases">
        <authorList>
            <person name="Varghese N."/>
            <person name="Submissions S."/>
        </authorList>
    </citation>
    <scope>NUCLEOTIDE SEQUENCE [LARGE SCALE GENOMIC DNA]</scope>
    <source>
        <strain evidence="2">B48,IBRC-M 10115,DSM 25386,CECT 8001</strain>
    </source>
</reference>
<gene>
    <name evidence="1" type="ORF">SAMN05192533_112126</name>
</gene>
<organism evidence="1 2">
    <name type="scientific">Mesobacillus persicus</name>
    <dbReference type="NCBI Taxonomy" id="930146"/>
    <lineage>
        <taxon>Bacteria</taxon>
        <taxon>Bacillati</taxon>
        <taxon>Bacillota</taxon>
        <taxon>Bacilli</taxon>
        <taxon>Bacillales</taxon>
        <taxon>Bacillaceae</taxon>
        <taxon>Mesobacillus</taxon>
    </lineage>
</organism>
<dbReference type="EMBL" id="FOBW01000012">
    <property type="protein sequence ID" value="SEN40048.1"/>
    <property type="molecule type" value="Genomic_DNA"/>
</dbReference>
<dbReference type="RefSeq" id="WP_211482083.1">
    <property type="nucleotide sequence ID" value="NZ_FOBW01000012.1"/>
</dbReference>
<sequence length="218" mass="25585">MILDLLFLGIFIFAIVYLIRYQVSLTKAAEISHRALYPKNEQEYASILIPHEWKRMEPLTKTTKSYLYVKWGTIAVLIFLTSLIAMVLWTDWLDSVFFSFAYFFYMLIKIIPHKGSLFILQEGVIFNGRTYSTHQIKGYEVEEIIRWHELYGLDDRVNYGFKLTLHLKNTRFFEPNFVVVTDEKQLEKILRLLNGQGITGGFLTGKENANEHKQTRNG</sequence>
<dbReference type="AlphaFoldDB" id="A0A1H8G9T3"/>
<evidence type="ECO:0008006" key="3">
    <source>
        <dbReference type="Google" id="ProtNLM"/>
    </source>
</evidence>
<dbReference type="STRING" id="930146.SAMN05192533_112126"/>
<accession>A0A1H8G9T3</accession>
<name>A0A1H8G9T3_9BACI</name>